<keyword evidence="3" id="KW-1185">Reference proteome</keyword>
<protein>
    <submittedName>
        <fullName evidence="2">Uncharacterized protein</fullName>
    </submittedName>
</protein>
<feature type="compositionally biased region" description="Polar residues" evidence="1">
    <location>
        <begin position="56"/>
        <end position="66"/>
    </location>
</feature>
<comment type="caution">
    <text evidence="2">The sequence shown here is derived from an EMBL/GenBank/DDBJ whole genome shotgun (WGS) entry which is preliminary data.</text>
</comment>
<reference evidence="2 3" key="1">
    <citation type="submission" date="2014-11" db="EMBL/GenBank/DDBJ databases">
        <title>Genetic blueprint of the zoonotic pathogen Toxocara canis.</title>
        <authorList>
            <person name="Zhu X.-Q."/>
            <person name="Korhonen P.K."/>
            <person name="Cai H."/>
            <person name="Young N.D."/>
            <person name="Nejsum P."/>
            <person name="von Samson-Himmelstjerna G."/>
            <person name="Boag P.R."/>
            <person name="Tan P."/>
            <person name="Li Q."/>
            <person name="Min J."/>
            <person name="Yang Y."/>
            <person name="Wang X."/>
            <person name="Fang X."/>
            <person name="Hall R.S."/>
            <person name="Hofmann A."/>
            <person name="Sternberg P.W."/>
            <person name="Jex A.R."/>
            <person name="Gasser R.B."/>
        </authorList>
    </citation>
    <scope>NUCLEOTIDE SEQUENCE [LARGE SCALE GENOMIC DNA]</scope>
    <source>
        <strain evidence="2">PN_DK_2014</strain>
    </source>
</reference>
<evidence type="ECO:0000256" key="1">
    <source>
        <dbReference type="SAM" id="MobiDB-lite"/>
    </source>
</evidence>
<name>A0A0B2VMB7_TOXCA</name>
<gene>
    <name evidence="2" type="ORF">Tcan_07914</name>
</gene>
<dbReference type="AlphaFoldDB" id="A0A0B2VMB7"/>
<feature type="region of interest" description="Disordered" evidence="1">
    <location>
        <begin position="44"/>
        <end position="111"/>
    </location>
</feature>
<evidence type="ECO:0000313" key="3">
    <source>
        <dbReference type="Proteomes" id="UP000031036"/>
    </source>
</evidence>
<feature type="compositionally biased region" description="Polar residues" evidence="1">
    <location>
        <begin position="88"/>
        <end position="105"/>
    </location>
</feature>
<accession>A0A0B2VMB7</accession>
<proteinExistence type="predicted"/>
<organism evidence="2 3">
    <name type="scientific">Toxocara canis</name>
    <name type="common">Canine roundworm</name>
    <dbReference type="NCBI Taxonomy" id="6265"/>
    <lineage>
        <taxon>Eukaryota</taxon>
        <taxon>Metazoa</taxon>
        <taxon>Ecdysozoa</taxon>
        <taxon>Nematoda</taxon>
        <taxon>Chromadorea</taxon>
        <taxon>Rhabditida</taxon>
        <taxon>Spirurina</taxon>
        <taxon>Ascaridomorpha</taxon>
        <taxon>Ascaridoidea</taxon>
        <taxon>Toxocaridae</taxon>
        <taxon>Toxocara</taxon>
    </lineage>
</organism>
<dbReference type="EMBL" id="JPKZ01001336">
    <property type="protein sequence ID" value="KHN82582.1"/>
    <property type="molecule type" value="Genomic_DNA"/>
</dbReference>
<evidence type="ECO:0000313" key="2">
    <source>
        <dbReference type="EMBL" id="KHN82582.1"/>
    </source>
</evidence>
<sequence>MFRYMKYGVPVADSCSRPATPTVEARPQHRGLWGAFRRKWQMRSNERERSGAGSVRLTNTNASSSFLARPHSVRAREKVMSRSEPQVLFTSTGRRSSPHSPTSVNVIIVPP</sequence>
<dbReference type="Proteomes" id="UP000031036">
    <property type="component" value="Unassembled WGS sequence"/>
</dbReference>